<protein>
    <submittedName>
        <fullName evidence="1">Uncharacterized protein</fullName>
    </submittedName>
</protein>
<reference evidence="1" key="1">
    <citation type="submission" date="2014-09" db="EMBL/GenBank/DDBJ databases">
        <authorList>
            <person name="Magalhaes I.L.F."/>
            <person name="Oliveira U."/>
            <person name="Santos F.R."/>
            <person name="Vidigal T.H.D.A."/>
            <person name="Brescovit A.D."/>
            <person name="Santos A.J."/>
        </authorList>
    </citation>
    <scope>NUCLEOTIDE SEQUENCE</scope>
    <source>
        <tissue evidence="1">Shoot tissue taken approximately 20 cm above the soil surface</tissue>
    </source>
</reference>
<organism evidence="1">
    <name type="scientific">Arundo donax</name>
    <name type="common">Giant reed</name>
    <name type="synonym">Donax arundinaceus</name>
    <dbReference type="NCBI Taxonomy" id="35708"/>
    <lineage>
        <taxon>Eukaryota</taxon>
        <taxon>Viridiplantae</taxon>
        <taxon>Streptophyta</taxon>
        <taxon>Embryophyta</taxon>
        <taxon>Tracheophyta</taxon>
        <taxon>Spermatophyta</taxon>
        <taxon>Magnoliopsida</taxon>
        <taxon>Liliopsida</taxon>
        <taxon>Poales</taxon>
        <taxon>Poaceae</taxon>
        <taxon>PACMAD clade</taxon>
        <taxon>Arundinoideae</taxon>
        <taxon>Arundineae</taxon>
        <taxon>Arundo</taxon>
    </lineage>
</organism>
<evidence type="ECO:0000313" key="1">
    <source>
        <dbReference type="EMBL" id="JAE28817.1"/>
    </source>
</evidence>
<dbReference type="AlphaFoldDB" id="A0A0A9GWB1"/>
<accession>A0A0A9GWB1</accession>
<proteinExistence type="predicted"/>
<reference evidence="1" key="2">
    <citation type="journal article" date="2015" name="Data Brief">
        <title>Shoot transcriptome of the giant reed, Arundo donax.</title>
        <authorList>
            <person name="Barrero R.A."/>
            <person name="Guerrero F.D."/>
            <person name="Moolhuijzen P."/>
            <person name="Goolsby J.A."/>
            <person name="Tidwell J."/>
            <person name="Bellgard S.E."/>
            <person name="Bellgard M.I."/>
        </authorList>
    </citation>
    <scope>NUCLEOTIDE SEQUENCE</scope>
    <source>
        <tissue evidence="1">Shoot tissue taken approximately 20 cm above the soil surface</tissue>
    </source>
</reference>
<dbReference type="EMBL" id="GBRH01169079">
    <property type="protein sequence ID" value="JAE28817.1"/>
    <property type="molecule type" value="Transcribed_RNA"/>
</dbReference>
<sequence>MGMHILELLNHGGCKSCWSVASFFFEGACILFLY</sequence>
<name>A0A0A9GWB1_ARUDO</name>